<comment type="caution">
    <text evidence="1">The sequence shown here is derived from an EMBL/GenBank/DDBJ whole genome shotgun (WGS) entry which is preliminary data.</text>
</comment>
<feature type="non-terminal residue" evidence="1">
    <location>
        <position position="97"/>
    </location>
</feature>
<sequence length="97" mass="11291">MYTVIFKRLGKVHRDFRSRLRTGFLNKTRPVGHDSGEAFEKYKGIVTKDAWEEFCAKAKTPEFMALSEKNKQAAQQNIYPHHMGRSGYALSIPKWKE</sequence>
<keyword evidence="2" id="KW-1185">Reference proteome</keyword>
<accession>A0AAV0F6R9</accession>
<evidence type="ECO:0000313" key="1">
    <source>
        <dbReference type="EMBL" id="CAH9131219.1"/>
    </source>
</evidence>
<gene>
    <name evidence="1" type="ORF">CEPIT_LOCUS31238</name>
</gene>
<evidence type="ECO:0000313" key="2">
    <source>
        <dbReference type="Proteomes" id="UP001152523"/>
    </source>
</evidence>
<organism evidence="1 2">
    <name type="scientific">Cuscuta epithymum</name>
    <dbReference type="NCBI Taxonomy" id="186058"/>
    <lineage>
        <taxon>Eukaryota</taxon>
        <taxon>Viridiplantae</taxon>
        <taxon>Streptophyta</taxon>
        <taxon>Embryophyta</taxon>
        <taxon>Tracheophyta</taxon>
        <taxon>Spermatophyta</taxon>
        <taxon>Magnoliopsida</taxon>
        <taxon>eudicotyledons</taxon>
        <taxon>Gunneridae</taxon>
        <taxon>Pentapetalae</taxon>
        <taxon>asterids</taxon>
        <taxon>lamiids</taxon>
        <taxon>Solanales</taxon>
        <taxon>Convolvulaceae</taxon>
        <taxon>Cuscuteae</taxon>
        <taxon>Cuscuta</taxon>
        <taxon>Cuscuta subgen. Cuscuta</taxon>
    </lineage>
</organism>
<protein>
    <submittedName>
        <fullName evidence="1">Uncharacterized protein</fullName>
    </submittedName>
</protein>
<reference evidence="1" key="1">
    <citation type="submission" date="2022-07" db="EMBL/GenBank/DDBJ databases">
        <authorList>
            <person name="Macas J."/>
            <person name="Novak P."/>
            <person name="Neumann P."/>
        </authorList>
    </citation>
    <scope>NUCLEOTIDE SEQUENCE</scope>
</reference>
<name>A0AAV0F6R9_9ASTE</name>
<dbReference type="PANTHER" id="PTHR33018:SF34">
    <property type="entry name" value="OS02G0472350 PROTEIN"/>
    <property type="match status" value="1"/>
</dbReference>
<dbReference type="EMBL" id="CAMAPF010000964">
    <property type="protein sequence ID" value="CAH9131219.1"/>
    <property type="molecule type" value="Genomic_DNA"/>
</dbReference>
<dbReference type="Proteomes" id="UP001152523">
    <property type="component" value="Unassembled WGS sequence"/>
</dbReference>
<dbReference type="AlphaFoldDB" id="A0AAV0F6R9"/>
<proteinExistence type="predicted"/>
<dbReference type="PANTHER" id="PTHR33018">
    <property type="entry name" value="OS10G0338966 PROTEIN-RELATED"/>
    <property type="match status" value="1"/>
</dbReference>